<evidence type="ECO:0000256" key="2">
    <source>
        <dbReference type="ARBA" id="ARBA00022679"/>
    </source>
</evidence>
<dbReference type="SUPFAM" id="SSF55729">
    <property type="entry name" value="Acyl-CoA N-acyltransferases (Nat)"/>
    <property type="match status" value="1"/>
</dbReference>
<name>A0A2K9DX45_9MICO</name>
<dbReference type="GO" id="GO:0030649">
    <property type="term" value="P:aminoglycoside antibiotic catabolic process"/>
    <property type="evidence" value="ECO:0007669"/>
    <property type="project" value="TreeGrafter"/>
</dbReference>
<proteinExistence type="inferred from homology"/>
<dbReference type="PANTHER" id="PTHR37817:SF1">
    <property type="entry name" value="N-ACETYLTRANSFERASE EIS"/>
    <property type="match status" value="1"/>
</dbReference>
<feature type="domain" description="N-acetyltransferase" evidence="5">
    <location>
        <begin position="26"/>
        <end position="182"/>
    </location>
</feature>
<dbReference type="Pfam" id="PF13530">
    <property type="entry name" value="SCP2_2"/>
    <property type="match status" value="1"/>
</dbReference>
<dbReference type="HAMAP" id="MF_01812">
    <property type="entry name" value="Eis"/>
    <property type="match status" value="1"/>
</dbReference>
<dbReference type="Proteomes" id="UP000233276">
    <property type="component" value="Chromosome"/>
</dbReference>
<feature type="active site" description="Proton donor" evidence="4">
    <location>
        <position position="153"/>
    </location>
</feature>
<dbReference type="Pfam" id="PF17668">
    <property type="entry name" value="Acetyltransf_17"/>
    <property type="match status" value="1"/>
</dbReference>
<comment type="similarity">
    <text evidence="1 4">Belongs to the acetyltransferase Eis family.</text>
</comment>
<feature type="active site" description="Proton acceptor; via carboxylate" evidence="4">
    <location>
        <position position="437"/>
    </location>
</feature>
<dbReference type="GO" id="GO:0034069">
    <property type="term" value="F:aminoglycoside N-acetyltransferase activity"/>
    <property type="evidence" value="ECO:0007669"/>
    <property type="project" value="TreeGrafter"/>
</dbReference>
<comment type="subunit">
    <text evidence="4">Homohexamer; trimer of dimers.</text>
</comment>
<protein>
    <submittedName>
        <fullName evidence="6">GNAT family N-acetyltransferase</fullName>
    </submittedName>
</protein>
<reference evidence="6 7" key="1">
    <citation type="submission" date="2017-12" db="EMBL/GenBank/DDBJ databases">
        <title>Isolation and characterization of estrogens degradatiion strain Microbacterium hominis SJTG1.</title>
        <authorList>
            <person name="Xiong W."/>
            <person name="Yin C."/>
            <person name="Zheng D."/>
            <person name="Liang R."/>
        </authorList>
    </citation>
    <scope>NUCLEOTIDE SEQUENCE [LARGE SCALE GENOMIC DNA]</scope>
    <source>
        <strain evidence="6 7">SJTG1</strain>
    </source>
</reference>
<keyword evidence="3 4" id="KW-0012">Acyltransferase</keyword>
<dbReference type="PROSITE" id="PS51186">
    <property type="entry name" value="GNAT"/>
    <property type="match status" value="1"/>
</dbReference>
<sequence length="437" mass="47481">MTDRHRPHHDASLDSTLVDELAARDLVVRRVDDALRTETDPWLEAVSRGFLDGERTETQREAFFAGSAYRRKLGVFDETAPQPEVPVATFASWAAELSLPGGAVPACAISSVTVAPTHRRRGILRSVMAGELRTAVERGLPVAILTVSESTIYGRFGFAPAALAAQWRIDTRRARWIGPDAPGRIDFVTRAQGREIAAELHERVRVHAPGEIDMPGGHWDRFFGTRADVEKAEQLRAVQYRSPSGDVEGVAVYRVTENEHDFAASTVEIGLLLAAGDEAYAALWRFFLTMDLIGTVEASELSVDEPLWWMIVDQRAVTVTLRDHHYTRILDVPAALSARTYDVVDTVVLDVADPLGIASGVFLLTTDADGTAAVELVDESPVGVPTVTLGVAELSALLLGGVSPVTLARAGRLVADDAPALARLFASTVPPRLSFWY</sequence>
<feature type="binding site" evidence="4">
    <location>
        <begin position="120"/>
        <end position="125"/>
    </location>
    <ligand>
        <name>acetyl-CoA</name>
        <dbReference type="ChEBI" id="CHEBI:57288"/>
    </ligand>
</feature>
<gene>
    <name evidence="6" type="ORF">CXR34_06795</name>
</gene>
<dbReference type="AlphaFoldDB" id="A0A2K9DX45"/>
<feature type="binding site" evidence="4">
    <location>
        <begin position="148"/>
        <end position="149"/>
    </location>
    <ligand>
        <name>acetyl-CoA</name>
        <dbReference type="ChEBI" id="CHEBI:57288"/>
    </ligand>
</feature>
<evidence type="ECO:0000256" key="4">
    <source>
        <dbReference type="HAMAP-Rule" id="MF_01812"/>
    </source>
</evidence>
<evidence type="ECO:0000256" key="3">
    <source>
        <dbReference type="ARBA" id="ARBA00023315"/>
    </source>
</evidence>
<evidence type="ECO:0000313" key="7">
    <source>
        <dbReference type="Proteomes" id="UP000233276"/>
    </source>
</evidence>
<dbReference type="InterPro" id="IPR025559">
    <property type="entry name" value="Eis_dom"/>
</dbReference>
<keyword evidence="2 4" id="KW-0808">Transferase</keyword>
<feature type="binding site" evidence="4">
    <location>
        <begin position="112"/>
        <end position="114"/>
    </location>
    <ligand>
        <name>acetyl-CoA</name>
        <dbReference type="ChEBI" id="CHEBI:57288"/>
    </ligand>
</feature>
<dbReference type="Pfam" id="PF13527">
    <property type="entry name" value="Acetyltransf_9"/>
    <property type="match status" value="1"/>
</dbReference>
<evidence type="ECO:0000259" key="5">
    <source>
        <dbReference type="PROSITE" id="PS51186"/>
    </source>
</evidence>
<dbReference type="RefSeq" id="WP_101306003.1">
    <property type="nucleotide sequence ID" value="NZ_CP025299.1"/>
</dbReference>
<dbReference type="InterPro" id="IPR036527">
    <property type="entry name" value="SCP2_sterol-bd_dom_sf"/>
</dbReference>
<dbReference type="InterPro" id="IPR051554">
    <property type="entry name" value="Acetyltransferase_Eis"/>
</dbReference>
<dbReference type="Gene3D" id="3.30.1050.10">
    <property type="entry name" value="SCP2 sterol-binding domain"/>
    <property type="match status" value="1"/>
</dbReference>
<accession>A0A2K9DX45</accession>
<dbReference type="EMBL" id="CP025299">
    <property type="protein sequence ID" value="AUG29203.1"/>
    <property type="molecule type" value="Genomic_DNA"/>
</dbReference>
<dbReference type="PANTHER" id="PTHR37817">
    <property type="entry name" value="N-ACETYLTRANSFERASE EIS"/>
    <property type="match status" value="1"/>
</dbReference>
<dbReference type="Gene3D" id="3.40.630.30">
    <property type="match status" value="2"/>
</dbReference>
<dbReference type="InterPro" id="IPR022902">
    <property type="entry name" value="NAcTrfase_Eis"/>
</dbReference>
<dbReference type="InterPro" id="IPR016181">
    <property type="entry name" value="Acyl_CoA_acyltransferase"/>
</dbReference>
<dbReference type="SUPFAM" id="SSF55718">
    <property type="entry name" value="SCP-like"/>
    <property type="match status" value="1"/>
</dbReference>
<evidence type="ECO:0000313" key="6">
    <source>
        <dbReference type="EMBL" id="AUG29203.1"/>
    </source>
</evidence>
<dbReference type="KEGG" id="mhos:CXR34_06795"/>
<evidence type="ECO:0000256" key="1">
    <source>
        <dbReference type="ARBA" id="ARBA00009213"/>
    </source>
</evidence>
<dbReference type="InterPro" id="IPR041380">
    <property type="entry name" value="Acetyltransf_17"/>
</dbReference>
<organism evidence="6 7">
    <name type="scientific">Microbacterium hominis</name>
    <dbReference type="NCBI Taxonomy" id="162426"/>
    <lineage>
        <taxon>Bacteria</taxon>
        <taxon>Bacillati</taxon>
        <taxon>Actinomycetota</taxon>
        <taxon>Actinomycetes</taxon>
        <taxon>Micrococcales</taxon>
        <taxon>Microbacteriaceae</taxon>
        <taxon>Microbacterium</taxon>
    </lineage>
</organism>
<dbReference type="InterPro" id="IPR000182">
    <property type="entry name" value="GNAT_dom"/>
</dbReference>